<feature type="transmembrane region" description="Helical" evidence="5">
    <location>
        <begin position="93"/>
        <end position="113"/>
    </location>
</feature>
<feature type="coiled-coil region" evidence="4">
    <location>
        <begin position="616"/>
        <end position="643"/>
    </location>
</feature>
<name>A0A2S9XZK1_9BACT</name>
<feature type="transmembrane region" description="Helical" evidence="5">
    <location>
        <begin position="36"/>
        <end position="54"/>
    </location>
</feature>
<evidence type="ECO:0000259" key="7">
    <source>
        <dbReference type="PROSITE" id="PS50885"/>
    </source>
</evidence>
<dbReference type="OrthoDB" id="5522708at2"/>
<dbReference type="PROSITE" id="PS50111">
    <property type="entry name" value="CHEMOTAXIS_TRANSDUC_2"/>
    <property type="match status" value="1"/>
</dbReference>
<dbReference type="PANTHER" id="PTHR32089:SF112">
    <property type="entry name" value="LYSOZYME-LIKE PROTEIN-RELATED"/>
    <property type="match status" value="1"/>
</dbReference>
<dbReference type="AlphaFoldDB" id="A0A2S9XZK1"/>
<dbReference type="Pfam" id="PF00015">
    <property type="entry name" value="MCPsignal"/>
    <property type="match status" value="1"/>
</dbReference>
<keyword evidence="5" id="KW-1133">Transmembrane helix</keyword>
<feature type="domain" description="Methyl-accepting transducer" evidence="6">
    <location>
        <begin position="405"/>
        <end position="634"/>
    </location>
</feature>
<dbReference type="GO" id="GO:0007165">
    <property type="term" value="P:signal transduction"/>
    <property type="evidence" value="ECO:0007669"/>
    <property type="project" value="UniProtKB-KW"/>
</dbReference>
<dbReference type="RefSeq" id="WP_106392379.1">
    <property type="nucleotide sequence ID" value="NZ_PVNK01000146.1"/>
</dbReference>
<dbReference type="SMART" id="SM00283">
    <property type="entry name" value="MA"/>
    <property type="match status" value="1"/>
</dbReference>
<keyword evidence="1 3" id="KW-0807">Transducer</keyword>
<dbReference type="PROSITE" id="PS50885">
    <property type="entry name" value="HAMP"/>
    <property type="match status" value="1"/>
</dbReference>
<evidence type="ECO:0000259" key="6">
    <source>
        <dbReference type="PROSITE" id="PS50111"/>
    </source>
</evidence>
<feature type="transmembrane region" description="Helical" evidence="5">
    <location>
        <begin position="125"/>
        <end position="146"/>
    </location>
</feature>
<dbReference type="InterPro" id="IPR003660">
    <property type="entry name" value="HAMP_dom"/>
</dbReference>
<dbReference type="Proteomes" id="UP000237968">
    <property type="component" value="Unassembled WGS sequence"/>
</dbReference>
<evidence type="ECO:0000256" key="4">
    <source>
        <dbReference type="SAM" id="Coils"/>
    </source>
</evidence>
<evidence type="ECO:0000256" key="5">
    <source>
        <dbReference type="SAM" id="Phobius"/>
    </source>
</evidence>
<dbReference type="InterPro" id="IPR004089">
    <property type="entry name" value="MCPsignal_dom"/>
</dbReference>
<comment type="similarity">
    <text evidence="2">Belongs to the methyl-accepting chemotaxis (MCP) protein family.</text>
</comment>
<accession>A0A2S9XZK1</accession>
<dbReference type="PANTHER" id="PTHR32089">
    <property type="entry name" value="METHYL-ACCEPTING CHEMOTAXIS PROTEIN MCPB"/>
    <property type="match status" value="1"/>
</dbReference>
<dbReference type="EMBL" id="PVNK01000146">
    <property type="protein sequence ID" value="PRP98276.1"/>
    <property type="molecule type" value="Genomic_DNA"/>
</dbReference>
<dbReference type="SUPFAM" id="SSF58104">
    <property type="entry name" value="Methyl-accepting chemotaxis protein (MCP) signaling domain"/>
    <property type="match status" value="1"/>
</dbReference>
<gene>
    <name evidence="8" type="primary">frzCD_5</name>
    <name evidence="8" type="ORF">ENSA5_30080</name>
</gene>
<dbReference type="GO" id="GO:0016020">
    <property type="term" value="C:membrane"/>
    <property type="evidence" value="ECO:0007669"/>
    <property type="project" value="InterPro"/>
</dbReference>
<organism evidence="8 9">
    <name type="scientific">Enhygromyxa salina</name>
    <dbReference type="NCBI Taxonomy" id="215803"/>
    <lineage>
        <taxon>Bacteria</taxon>
        <taxon>Pseudomonadati</taxon>
        <taxon>Myxococcota</taxon>
        <taxon>Polyangia</taxon>
        <taxon>Nannocystales</taxon>
        <taxon>Nannocystaceae</taxon>
        <taxon>Enhygromyxa</taxon>
    </lineage>
</organism>
<dbReference type="InterPro" id="IPR004090">
    <property type="entry name" value="Chemotax_Me-accpt_rcpt"/>
</dbReference>
<proteinExistence type="inferred from homology"/>
<evidence type="ECO:0000256" key="1">
    <source>
        <dbReference type="ARBA" id="ARBA00023224"/>
    </source>
</evidence>
<evidence type="ECO:0000256" key="3">
    <source>
        <dbReference type="PROSITE-ProRule" id="PRU00284"/>
    </source>
</evidence>
<protein>
    <submittedName>
        <fullName evidence="8">Frizzy aggregation protein FrzCD</fullName>
    </submittedName>
</protein>
<feature type="domain" description="HAMP" evidence="7">
    <location>
        <begin position="316"/>
        <end position="371"/>
    </location>
</feature>
<evidence type="ECO:0000256" key="2">
    <source>
        <dbReference type="ARBA" id="ARBA00029447"/>
    </source>
</evidence>
<keyword evidence="4" id="KW-0175">Coiled coil</keyword>
<keyword evidence="5" id="KW-0472">Membrane</keyword>
<evidence type="ECO:0000313" key="8">
    <source>
        <dbReference type="EMBL" id="PRP98276.1"/>
    </source>
</evidence>
<dbReference type="GO" id="GO:0004888">
    <property type="term" value="F:transmembrane signaling receptor activity"/>
    <property type="evidence" value="ECO:0007669"/>
    <property type="project" value="InterPro"/>
</dbReference>
<evidence type="ECO:0000313" key="9">
    <source>
        <dbReference type="Proteomes" id="UP000237968"/>
    </source>
</evidence>
<feature type="transmembrane region" description="Helical" evidence="5">
    <location>
        <begin position="174"/>
        <end position="194"/>
    </location>
</feature>
<sequence length="652" mass="69384">MLSTWHRLLARATFYDLSLVVSVVPVWALLLGVADWRVVLGLTLVRVVTTLVWLRREFAELAGPRRELDDRDSDELLKLDAALQRGPRRLARLCALGWAVVLVSSTALGLLGLPARLQLGDAELFMAGLVLMAILGGVLAIVNNLIEPVLLEDRAAVGAALADRGLDAQRRPSTIVGLFVLLNVPITMSVFFGMSGLAGMGLVEAWRATDRVEQQRRVERGARAVKDAGELDEGLRVVEASALPEVVGELGPGDEGVAETDVVRGLTVAAAPIGDGRWVVAEVETEERLGLILAFVLGLPLFFVPGVAAANWSVSSAIAKQLAEVRGATQRVLEAGEIRDIGRFRPPSNDEVGALIRDFNGMLDVLEELADAAHLVSGGNLTVELDRPGDLHDAFRGMLGRLRETVAQIRATALDLASAASELQAVAQEQARVVNQQSRTVAEVGGTVELLANAAHDITQTAEGVLDNAEQTLSTTDEMVGKITELSTQANGVSELLELIEQIADRSDLLALNGSLEATRAGEAGRGFALVAAEMRRLAERVSGTVADVRGRVIDIKNSGTSTVIATEGSRKLAERTAAAAREISTLTAAQGRDTQRASAAMLGVSERVIATGTATEQTRIAAERLKLQADELERLTRRFEVEVLPSVGGSS</sequence>
<keyword evidence="9" id="KW-1185">Reference proteome</keyword>
<comment type="caution">
    <text evidence="8">The sequence shown here is derived from an EMBL/GenBank/DDBJ whole genome shotgun (WGS) entry which is preliminary data.</text>
</comment>
<reference evidence="8 9" key="1">
    <citation type="submission" date="2018-03" db="EMBL/GenBank/DDBJ databases">
        <title>Draft Genome Sequences of the Obligatory Marine Myxobacteria Enhygromyxa salina SWB005.</title>
        <authorList>
            <person name="Poehlein A."/>
            <person name="Moghaddam J.A."/>
            <person name="Harms H."/>
            <person name="Alanjari M."/>
            <person name="Koenig G.M."/>
            <person name="Daniel R."/>
            <person name="Schaeberle T.F."/>
        </authorList>
    </citation>
    <scope>NUCLEOTIDE SEQUENCE [LARGE SCALE GENOMIC DNA]</scope>
    <source>
        <strain evidence="8 9">SWB005</strain>
    </source>
</reference>
<dbReference type="PRINTS" id="PR00260">
    <property type="entry name" value="CHEMTRNSDUCR"/>
</dbReference>
<feature type="transmembrane region" description="Helical" evidence="5">
    <location>
        <begin position="12"/>
        <end position="30"/>
    </location>
</feature>
<dbReference type="GO" id="GO:0006935">
    <property type="term" value="P:chemotaxis"/>
    <property type="evidence" value="ECO:0007669"/>
    <property type="project" value="InterPro"/>
</dbReference>
<keyword evidence="5" id="KW-0812">Transmembrane</keyword>
<dbReference type="Gene3D" id="1.10.287.950">
    <property type="entry name" value="Methyl-accepting chemotaxis protein"/>
    <property type="match status" value="1"/>
</dbReference>